<organism evidence="2 3">
    <name type="scientific">Hirsutella minnesotensis 3608</name>
    <dbReference type="NCBI Taxonomy" id="1043627"/>
    <lineage>
        <taxon>Eukaryota</taxon>
        <taxon>Fungi</taxon>
        <taxon>Dikarya</taxon>
        <taxon>Ascomycota</taxon>
        <taxon>Pezizomycotina</taxon>
        <taxon>Sordariomycetes</taxon>
        <taxon>Hypocreomycetidae</taxon>
        <taxon>Hypocreales</taxon>
        <taxon>Ophiocordycipitaceae</taxon>
        <taxon>Hirsutella</taxon>
    </lineage>
</organism>
<sequence>MASRGLGCLNEAMAALRVSAPRSTTYSRILSRSMATEAAVEPPTQPAIRPGSITRSLYPGTQQPPRRGTLRGRY</sequence>
<evidence type="ECO:0000256" key="1">
    <source>
        <dbReference type="SAM" id="MobiDB-lite"/>
    </source>
</evidence>
<name>A0A0F7ZGQ2_9HYPO</name>
<gene>
    <name evidence="2" type="ORF">HIM_09359</name>
</gene>
<evidence type="ECO:0000313" key="3">
    <source>
        <dbReference type="Proteomes" id="UP000054481"/>
    </source>
</evidence>
<reference evidence="2 3" key="1">
    <citation type="journal article" date="2014" name="Genome Biol. Evol.">
        <title>Comparative genomics and transcriptomics analyses reveal divergent lifestyle features of nematode endoparasitic fungus Hirsutella minnesotensis.</title>
        <authorList>
            <person name="Lai Y."/>
            <person name="Liu K."/>
            <person name="Zhang X."/>
            <person name="Zhang X."/>
            <person name="Li K."/>
            <person name="Wang N."/>
            <person name="Shu C."/>
            <person name="Wu Y."/>
            <person name="Wang C."/>
            <person name="Bushley K.E."/>
            <person name="Xiang M."/>
            <person name="Liu X."/>
        </authorList>
    </citation>
    <scope>NUCLEOTIDE SEQUENCE [LARGE SCALE GENOMIC DNA]</scope>
    <source>
        <strain evidence="2 3">3608</strain>
    </source>
</reference>
<protein>
    <submittedName>
        <fullName evidence="2">Uncharacterized protein</fullName>
    </submittedName>
</protein>
<dbReference type="EMBL" id="KQ030581">
    <property type="protein sequence ID" value="KJZ71286.1"/>
    <property type="molecule type" value="Genomic_DNA"/>
</dbReference>
<keyword evidence="3" id="KW-1185">Reference proteome</keyword>
<dbReference type="AlphaFoldDB" id="A0A0F7ZGQ2"/>
<feature type="compositionally biased region" description="Polar residues" evidence="1">
    <location>
        <begin position="53"/>
        <end position="64"/>
    </location>
</feature>
<accession>A0A0F7ZGQ2</accession>
<proteinExistence type="predicted"/>
<dbReference type="Proteomes" id="UP000054481">
    <property type="component" value="Unassembled WGS sequence"/>
</dbReference>
<feature type="region of interest" description="Disordered" evidence="1">
    <location>
        <begin position="37"/>
        <end position="74"/>
    </location>
</feature>
<evidence type="ECO:0000313" key="2">
    <source>
        <dbReference type="EMBL" id="KJZ71286.1"/>
    </source>
</evidence>